<keyword evidence="2" id="KW-1185">Reference proteome</keyword>
<dbReference type="EMBL" id="CAJVPW010052604">
    <property type="protein sequence ID" value="CAG8768498.1"/>
    <property type="molecule type" value="Genomic_DNA"/>
</dbReference>
<comment type="caution">
    <text evidence="1">The sequence shown here is derived from an EMBL/GenBank/DDBJ whole genome shotgun (WGS) entry which is preliminary data.</text>
</comment>
<feature type="non-terminal residue" evidence="1">
    <location>
        <position position="269"/>
    </location>
</feature>
<reference evidence="1" key="1">
    <citation type="submission" date="2021-06" db="EMBL/GenBank/DDBJ databases">
        <authorList>
            <person name="Kallberg Y."/>
            <person name="Tangrot J."/>
            <person name="Rosling A."/>
        </authorList>
    </citation>
    <scope>NUCLEOTIDE SEQUENCE</scope>
    <source>
        <strain evidence="1">28 12/20/2015</strain>
    </source>
</reference>
<gene>
    <name evidence="1" type="ORF">SPELUC_LOCUS15624</name>
</gene>
<organism evidence="1 2">
    <name type="scientific">Cetraspora pellucida</name>
    <dbReference type="NCBI Taxonomy" id="1433469"/>
    <lineage>
        <taxon>Eukaryota</taxon>
        <taxon>Fungi</taxon>
        <taxon>Fungi incertae sedis</taxon>
        <taxon>Mucoromycota</taxon>
        <taxon>Glomeromycotina</taxon>
        <taxon>Glomeromycetes</taxon>
        <taxon>Diversisporales</taxon>
        <taxon>Gigasporaceae</taxon>
        <taxon>Cetraspora</taxon>
    </lineage>
</organism>
<accession>A0ACA9QXL2</accession>
<name>A0ACA9QXL2_9GLOM</name>
<proteinExistence type="predicted"/>
<feature type="non-terminal residue" evidence="1">
    <location>
        <position position="1"/>
    </location>
</feature>
<sequence length="269" mass="30669">FIGTALKGEHGQFFTPRNVVRFVINFLDVEENKKIIDPACGTGGFIVESLPRKNIFGCDRDSFLSQACKAYMCILEKKYNIILTNPPFGQKIMVEEEKILKNLLEKNGKLAIVLPEASIFGNKIYRELRKILLQNYKIIAVFSLPPETFKPFTGVKPAILVLENSQVSDNDRVICVNIQNVGHDKRGKILYKYDKNGAPQKDKDGNFVVNDELGSITAKLKSHHKIVHYQEATEKDKVFFITHEDIKQTEDLILIPSYYNGFLNKQETK</sequence>
<dbReference type="Proteomes" id="UP000789366">
    <property type="component" value="Unassembled WGS sequence"/>
</dbReference>
<evidence type="ECO:0000313" key="2">
    <source>
        <dbReference type="Proteomes" id="UP000789366"/>
    </source>
</evidence>
<evidence type="ECO:0000313" key="1">
    <source>
        <dbReference type="EMBL" id="CAG8768498.1"/>
    </source>
</evidence>
<protein>
    <submittedName>
        <fullName evidence="1">16317_t:CDS:1</fullName>
    </submittedName>
</protein>